<evidence type="ECO:0000256" key="3">
    <source>
        <dbReference type="ARBA" id="ARBA00022801"/>
    </source>
</evidence>
<organism evidence="8">
    <name type="scientific">Cyprideis torosa</name>
    <dbReference type="NCBI Taxonomy" id="163714"/>
    <lineage>
        <taxon>Eukaryota</taxon>
        <taxon>Metazoa</taxon>
        <taxon>Ecdysozoa</taxon>
        <taxon>Arthropoda</taxon>
        <taxon>Crustacea</taxon>
        <taxon>Oligostraca</taxon>
        <taxon>Ostracoda</taxon>
        <taxon>Podocopa</taxon>
        <taxon>Podocopida</taxon>
        <taxon>Cytherocopina</taxon>
        <taxon>Cytheroidea</taxon>
        <taxon>Cytherideidae</taxon>
        <taxon>Cyprideis</taxon>
    </lineage>
</organism>
<dbReference type="OrthoDB" id="6372136at2759"/>
<dbReference type="NCBIfam" id="NF001159">
    <property type="entry name" value="PRK00150.1-3"/>
    <property type="match status" value="1"/>
</dbReference>
<comment type="catalytic activity">
    <reaction evidence="6 7">
        <text>N-terminal N-formyl-L-methionyl-[peptide] + H2O = N-terminal L-methionyl-[peptide] + formate</text>
        <dbReference type="Rhea" id="RHEA:24420"/>
        <dbReference type="Rhea" id="RHEA-COMP:10639"/>
        <dbReference type="Rhea" id="RHEA-COMP:10640"/>
        <dbReference type="ChEBI" id="CHEBI:15377"/>
        <dbReference type="ChEBI" id="CHEBI:15740"/>
        <dbReference type="ChEBI" id="CHEBI:49298"/>
        <dbReference type="ChEBI" id="CHEBI:64731"/>
        <dbReference type="EC" id="3.5.1.88"/>
    </reaction>
</comment>
<dbReference type="FunFam" id="3.90.45.10:FF:000003">
    <property type="entry name" value="Peptide deformylase"/>
    <property type="match status" value="1"/>
</dbReference>
<reference evidence="8" key="1">
    <citation type="submission" date="2020-11" db="EMBL/GenBank/DDBJ databases">
        <authorList>
            <person name="Tran Van P."/>
        </authorList>
    </citation>
    <scope>NUCLEOTIDE SEQUENCE</scope>
</reference>
<evidence type="ECO:0000256" key="6">
    <source>
        <dbReference type="ARBA" id="ARBA00048875"/>
    </source>
</evidence>
<dbReference type="Gene3D" id="3.90.45.10">
    <property type="entry name" value="Peptide deformylase"/>
    <property type="match status" value="1"/>
</dbReference>
<dbReference type="InterPro" id="IPR036821">
    <property type="entry name" value="Peptide_deformylase_sf"/>
</dbReference>
<gene>
    <name evidence="8" type="ORF">CTOB1V02_LOCUS8816</name>
</gene>
<evidence type="ECO:0000256" key="1">
    <source>
        <dbReference type="ARBA" id="ARBA00010759"/>
    </source>
</evidence>
<evidence type="ECO:0000256" key="7">
    <source>
        <dbReference type="RuleBase" id="RU362111"/>
    </source>
</evidence>
<keyword evidence="3 7" id="KW-0378">Hydrolase</keyword>
<dbReference type="PRINTS" id="PR01576">
    <property type="entry name" value="PDEFORMYLASE"/>
</dbReference>
<dbReference type="PANTHER" id="PTHR10458:SF2">
    <property type="entry name" value="PEPTIDE DEFORMYLASE, MITOCHONDRIAL"/>
    <property type="match status" value="1"/>
</dbReference>
<dbReference type="EMBL" id="OB663094">
    <property type="protein sequence ID" value="CAD7230961.1"/>
    <property type="molecule type" value="Genomic_DNA"/>
</dbReference>
<evidence type="ECO:0000256" key="4">
    <source>
        <dbReference type="ARBA" id="ARBA00022917"/>
    </source>
</evidence>
<dbReference type="PIRSF" id="PIRSF004749">
    <property type="entry name" value="Pep_def"/>
    <property type="match status" value="1"/>
</dbReference>
<evidence type="ECO:0000256" key="5">
    <source>
        <dbReference type="ARBA" id="ARBA00037114"/>
    </source>
</evidence>
<accession>A0A7R8WKW4</accession>
<evidence type="ECO:0000256" key="2">
    <source>
        <dbReference type="ARBA" id="ARBA00022723"/>
    </source>
</evidence>
<evidence type="ECO:0000313" key="8">
    <source>
        <dbReference type="EMBL" id="CAD7230961.1"/>
    </source>
</evidence>
<sequence>MPVLRPAHPGLLKWTINRYRLWWRGTRRKPPYNHCCQIGDPVLRRKAEPVNLETGLKEAQQLVKQMQLVMRNHSACGLSACQIGVPLSIIAMEFTDSYLKLYSESVQKIYEIKTIPFTAVINPELVVLDNSVQLYTEGCESMKGYKALVPRYRGVRLSGFNPEGEPIELDLVGWLARIAQHEMDHINGELYFDKMLPKSLELEMWDAVNQKGGKVDLRFSW</sequence>
<dbReference type="CDD" id="cd00487">
    <property type="entry name" value="Pep_deformylase"/>
    <property type="match status" value="1"/>
</dbReference>
<dbReference type="PANTHER" id="PTHR10458">
    <property type="entry name" value="PEPTIDE DEFORMYLASE"/>
    <property type="match status" value="1"/>
</dbReference>
<dbReference type="AlphaFoldDB" id="A0A7R8WKW4"/>
<comment type="similarity">
    <text evidence="1 7">Belongs to the polypeptide deformylase family.</text>
</comment>
<dbReference type="EC" id="3.5.1.88" evidence="7"/>
<dbReference type="SUPFAM" id="SSF56420">
    <property type="entry name" value="Peptide deformylase"/>
    <property type="match status" value="1"/>
</dbReference>
<dbReference type="Pfam" id="PF01327">
    <property type="entry name" value="Pep_deformylase"/>
    <property type="match status" value="1"/>
</dbReference>
<dbReference type="GO" id="GO:0006412">
    <property type="term" value="P:translation"/>
    <property type="evidence" value="ECO:0007669"/>
    <property type="project" value="UniProtKB-KW"/>
</dbReference>
<keyword evidence="2 7" id="KW-0479">Metal-binding</keyword>
<keyword evidence="4 7" id="KW-0648">Protein biosynthesis</keyword>
<name>A0A7R8WKW4_9CRUS</name>
<protein>
    <recommendedName>
        <fullName evidence="7">Peptide deformylase</fullName>
        <ecNumber evidence="7">3.5.1.88</ecNumber>
    </recommendedName>
</protein>
<comment type="function">
    <text evidence="5 7">Removes the formyl group from the N-terminal Met of newly synthesized proteins.</text>
</comment>
<dbReference type="GO" id="GO:0046872">
    <property type="term" value="F:metal ion binding"/>
    <property type="evidence" value="ECO:0007669"/>
    <property type="project" value="UniProtKB-KW"/>
</dbReference>
<proteinExistence type="inferred from homology"/>
<dbReference type="HAMAP" id="MF_00163">
    <property type="entry name" value="Pep_deformylase"/>
    <property type="match status" value="1"/>
</dbReference>
<dbReference type="GO" id="GO:0042586">
    <property type="term" value="F:peptide deformylase activity"/>
    <property type="evidence" value="ECO:0007669"/>
    <property type="project" value="UniProtKB-EC"/>
</dbReference>
<dbReference type="GO" id="GO:0005739">
    <property type="term" value="C:mitochondrion"/>
    <property type="evidence" value="ECO:0007669"/>
    <property type="project" value="TreeGrafter"/>
</dbReference>
<dbReference type="InterPro" id="IPR023635">
    <property type="entry name" value="Peptide_deformylase"/>
</dbReference>